<dbReference type="GO" id="GO:0005737">
    <property type="term" value="C:cytoplasm"/>
    <property type="evidence" value="ECO:0007669"/>
    <property type="project" value="TreeGrafter"/>
</dbReference>
<evidence type="ECO:0000256" key="3">
    <source>
        <dbReference type="ARBA" id="ARBA00022670"/>
    </source>
</evidence>
<evidence type="ECO:0000256" key="6">
    <source>
        <dbReference type="ARBA" id="ARBA00022807"/>
    </source>
</evidence>
<dbReference type="CDD" id="cd09616">
    <property type="entry name" value="Peptidase_C12_UCH_L1_L3"/>
    <property type="match status" value="1"/>
</dbReference>
<dbReference type="PROSITE" id="PS52048">
    <property type="entry name" value="UCH_DOMAIN"/>
    <property type="match status" value="1"/>
</dbReference>
<dbReference type="AlphaFoldDB" id="A8PBI7"/>
<comment type="catalytic activity">
    <reaction evidence="1 7 8">
        <text>Thiol-dependent hydrolysis of ester, thioester, amide, peptide and isopeptide bonds formed by the C-terminal Gly of ubiquitin (a 76-residue protein attached to proteins as an intracellular targeting signal).</text>
        <dbReference type="EC" id="3.4.19.12"/>
    </reaction>
</comment>
<evidence type="ECO:0000256" key="4">
    <source>
        <dbReference type="ARBA" id="ARBA00022786"/>
    </source>
</evidence>
<feature type="active site" description="Proton donor" evidence="7">
    <location>
        <position position="169"/>
    </location>
</feature>
<dbReference type="RefSeq" id="XP_001840193.1">
    <property type="nucleotide sequence ID" value="XM_001840141.1"/>
</dbReference>
<keyword evidence="3 7" id="KW-0645">Protease</keyword>
<dbReference type="GO" id="GO:0016579">
    <property type="term" value="P:protein deubiquitination"/>
    <property type="evidence" value="ECO:0007669"/>
    <property type="project" value="TreeGrafter"/>
</dbReference>
<feature type="active site" description="Nucleophile" evidence="7">
    <location>
        <position position="100"/>
    </location>
</feature>
<protein>
    <recommendedName>
        <fullName evidence="8">Ubiquitin carboxyl-terminal hydrolase</fullName>
        <ecNumber evidence="8">3.4.19.12</ecNumber>
    </recommendedName>
</protein>
<keyword evidence="11" id="KW-1185">Reference proteome</keyword>
<feature type="site" description="Transition state stabilizer" evidence="7">
    <location>
        <position position="94"/>
    </location>
</feature>
<dbReference type="KEGG" id="cci:CC1G_02656"/>
<dbReference type="PRINTS" id="PR00707">
    <property type="entry name" value="UBCTHYDRLASE"/>
</dbReference>
<dbReference type="PANTHER" id="PTHR10589:SF17">
    <property type="entry name" value="UBIQUITIN CARBOXYL-TERMINAL HYDROLASE"/>
    <property type="match status" value="1"/>
</dbReference>
<dbReference type="MEROPS" id="C12.002"/>
<dbReference type="InterPro" id="IPR001578">
    <property type="entry name" value="Peptidase_C12_UCH"/>
</dbReference>
<evidence type="ECO:0000256" key="7">
    <source>
        <dbReference type="PROSITE-ProRule" id="PRU01393"/>
    </source>
</evidence>
<dbReference type="FunFam" id="3.40.532.10:FF:000006">
    <property type="entry name" value="Ubiquitin carboxyl-terminal hydrolase"/>
    <property type="match status" value="1"/>
</dbReference>
<dbReference type="GO" id="GO:0006511">
    <property type="term" value="P:ubiquitin-dependent protein catabolic process"/>
    <property type="evidence" value="ECO:0007669"/>
    <property type="project" value="UniProtKB-UniRule"/>
</dbReference>
<sequence>MSDDRLRWIPLESNPEVFNKWAKRAGLITGQDAFTDVYGLDPELLAMVPQPVKAVVLLFPDSPDTHKQKNEEDARIAAQGGQPHLDPTIFYVKQKISNACGTIALIHALANSDVTWAPNSPLHNFIVDGKDKTPEERADLLQSRTLFSDIHAESAQEGQTIPDVNTDLHFTCFVAAPDADIRKVATGEESPDQVSTGGDGDTGLRLVELDGRRPGPIDHGVCTDLLNDVAALVKKRYLAKTESVYFNLMALAPPLQ</sequence>
<accession>A8PBI7</accession>
<dbReference type="InterPro" id="IPR057254">
    <property type="entry name" value="UCH_AS"/>
</dbReference>
<dbReference type="InParanoid" id="A8PBI7"/>
<dbReference type="GeneID" id="6016825"/>
<comment type="similarity">
    <text evidence="2 7 8">Belongs to the peptidase C12 family.</text>
</comment>
<dbReference type="GO" id="GO:0004843">
    <property type="term" value="F:cysteine-type deubiquitinase activity"/>
    <property type="evidence" value="ECO:0007669"/>
    <property type="project" value="UniProtKB-UniRule"/>
</dbReference>
<dbReference type="STRING" id="240176.A8PBI7"/>
<evidence type="ECO:0000259" key="9">
    <source>
        <dbReference type="PROSITE" id="PS52048"/>
    </source>
</evidence>
<dbReference type="InterPro" id="IPR038765">
    <property type="entry name" value="Papain-like_cys_pep_sf"/>
</dbReference>
<keyword evidence="6 7" id="KW-0788">Thiol protease</keyword>
<reference evidence="10 11" key="1">
    <citation type="journal article" date="2010" name="Proc. Natl. Acad. Sci. U.S.A.">
        <title>Insights into evolution of multicellular fungi from the assembled chromosomes of the mushroom Coprinopsis cinerea (Coprinus cinereus).</title>
        <authorList>
            <person name="Stajich J.E."/>
            <person name="Wilke S.K."/>
            <person name="Ahren D."/>
            <person name="Au C.H."/>
            <person name="Birren B.W."/>
            <person name="Borodovsky M."/>
            <person name="Burns C."/>
            <person name="Canback B."/>
            <person name="Casselton L.A."/>
            <person name="Cheng C.K."/>
            <person name="Deng J."/>
            <person name="Dietrich F.S."/>
            <person name="Fargo D.C."/>
            <person name="Farman M.L."/>
            <person name="Gathman A.C."/>
            <person name="Goldberg J."/>
            <person name="Guigo R."/>
            <person name="Hoegger P.J."/>
            <person name="Hooker J.B."/>
            <person name="Huggins A."/>
            <person name="James T.Y."/>
            <person name="Kamada T."/>
            <person name="Kilaru S."/>
            <person name="Kodira C."/>
            <person name="Kues U."/>
            <person name="Kupfer D."/>
            <person name="Kwan H.S."/>
            <person name="Lomsadze A."/>
            <person name="Li W."/>
            <person name="Lilly W.W."/>
            <person name="Ma L.J."/>
            <person name="Mackey A.J."/>
            <person name="Manning G."/>
            <person name="Martin F."/>
            <person name="Muraguchi H."/>
            <person name="Natvig D.O."/>
            <person name="Palmerini H."/>
            <person name="Ramesh M.A."/>
            <person name="Rehmeyer C.J."/>
            <person name="Roe B.A."/>
            <person name="Shenoy N."/>
            <person name="Stanke M."/>
            <person name="Ter-Hovhannisyan V."/>
            <person name="Tunlid A."/>
            <person name="Velagapudi R."/>
            <person name="Vision T.J."/>
            <person name="Zeng Q."/>
            <person name="Zolan M.E."/>
            <person name="Pukkila P.J."/>
        </authorList>
    </citation>
    <scope>NUCLEOTIDE SEQUENCE [LARGE SCALE GENOMIC DNA]</scope>
    <source>
        <strain evidence="11">Okayama-7 / 130 / ATCC MYA-4618 / FGSC 9003</strain>
    </source>
</reference>
<name>A8PBI7_COPC7</name>
<evidence type="ECO:0000256" key="2">
    <source>
        <dbReference type="ARBA" id="ARBA00009326"/>
    </source>
</evidence>
<dbReference type="PANTHER" id="PTHR10589">
    <property type="entry name" value="UBIQUITIN CARBOXYL-TERMINAL HYDROLASE"/>
    <property type="match status" value="1"/>
</dbReference>
<evidence type="ECO:0000256" key="1">
    <source>
        <dbReference type="ARBA" id="ARBA00000707"/>
    </source>
</evidence>
<dbReference type="VEuPathDB" id="FungiDB:CC1G_02656"/>
<dbReference type="eggNOG" id="KOG1415">
    <property type="taxonomic scope" value="Eukaryota"/>
</dbReference>
<dbReference type="OrthoDB" id="427186at2759"/>
<dbReference type="Pfam" id="PF01088">
    <property type="entry name" value="Peptidase_C12"/>
    <property type="match status" value="1"/>
</dbReference>
<keyword evidence="5 7" id="KW-0378">Hydrolase</keyword>
<dbReference type="SUPFAM" id="SSF54001">
    <property type="entry name" value="Cysteine proteinases"/>
    <property type="match status" value="1"/>
</dbReference>
<feature type="domain" description="UCH catalytic" evidence="9">
    <location>
        <begin position="7"/>
        <end position="253"/>
    </location>
</feature>
<dbReference type="Proteomes" id="UP000001861">
    <property type="component" value="Unassembled WGS sequence"/>
</dbReference>
<proteinExistence type="inferred from homology"/>
<dbReference type="PROSITE" id="PS00140">
    <property type="entry name" value="UCH_1"/>
    <property type="match status" value="1"/>
</dbReference>
<dbReference type="EMBL" id="AACS02000004">
    <property type="protein sequence ID" value="EAU81640.1"/>
    <property type="molecule type" value="Genomic_DNA"/>
</dbReference>
<evidence type="ECO:0000313" key="10">
    <source>
        <dbReference type="EMBL" id="EAU81640.1"/>
    </source>
</evidence>
<evidence type="ECO:0000256" key="5">
    <source>
        <dbReference type="ARBA" id="ARBA00022801"/>
    </source>
</evidence>
<dbReference type="EC" id="3.4.19.12" evidence="8"/>
<evidence type="ECO:0000313" key="11">
    <source>
        <dbReference type="Proteomes" id="UP000001861"/>
    </source>
</evidence>
<dbReference type="InterPro" id="IPR036959">
    <property type="entry name" value="Peptidase_C12_UCH_sf"/>
</dbReference>
<feature type="site" description="Important for enzyme activity" evidence="7">
    <location>
        <position position="210"/>
    </location>
</feature>
<keyword evidence="4 7" id="KW-0833">Ubl conjugation pathway</keyword>
<dbReference type="OMA" id="TCFVQAP"/>
<organism evidence="10 11">
    <name type="scientific">Coprinopsis cinerea (strain Okayama-7 / 130 / ATCC MYA-4618 / FGSC 9003)</name>
    <name type="common">Inky cap fungus</name>
    <name type="synonym">Hormographiella aspergillata</name>
    <dbReference type="NCBI Taxonomy" id="240176"/>
    <lineage>
        <taxon>Eukaryota</taxon>
        <taxon>Fungi</taxon>
        <taxon>Dikarya</taxon>
        <taxon>Basidiomycota</taxon>
        <taxon>Agaricomycotina</taxon>
        <taxon>Agaricomycetes</taxon>
        <taxon>Agaricomycetidae</taxon>
        <taxon>Agaricales</taxon>
        <taxon>Agaricineae</taxon>
        <taxon>Psathyrellaceae</taxon>
        <taxon>Coprinopsis</taxon>
    </lineage>
</organism>
<dbReference type="Gene3D" id="3.40.532.10">
    <property type="entry name" value="Peptidase C12, ubiquitin carboxyl-terminal hydrolase"/>
    <property type="match status" value="1"/>
</dbReference>
<gene>
    <name evidence="10" type="ORF">CC1G_02656</name>
</gene>
<evidence type="ECO:0000256" key="8">
    <source>
        <dbReference type="RuleBase" id="RU361215"/>
    </source>
</evidence>
<comment type="caution">
    <text evidence="10">The sequence shown here is derived from an EMBL/GenBank/DDBJ whole genome shotgun (WGS) entry which is preliminary data.</text>
</comment>